<dbReference type="PANTHER" id="PTHR47981">
    <property type="entry name" value="RAB FAMILY"/>
    <property type="match status" value="1"/>
</dbReference>
<dbReference type="InterPro" id="IPR001806">
    <property type="entry name" value="Small_GTPase"/>
</dbReference>
<dbReference type="GO" id="GO:0005770">
    <property type="term" value="C:late endosome"/>
    <property type="evidence" value="ECO:0007669"/>
    <property type="project" value="TreeGrafter"/>
</dbReference>
<dbReference type="GO" id="GO:0005764">
    <property type="term" value="C:lysosome"/>
    <property type="evidence" value="ECO:0007669"/>
    <property type="project" value="TreeGrafter"/>
</dbReference>
<dbReference type="SMART" id="SM00175">
    <property type="entry name" value="RAB"/>
    <property type="match status" value="1"/>
</dbReference>
<dbReference type="GO" id="GO:0045335">
    <property type="term" value="C:phagocytic vesicle"/>
    <property type="evidence" value="ECO:0007669"/>
    <property type="project" value="TreeGrafter"/>
</dbReference>
<proteinExistence type="inferred from homology"/>
<dbReference type="InterPro" id="IPR027417">
    <property type="entry name" value="P-loop_NTPase"/>
</dbReference>
<name>A0AAD1XVA6_EUPCR</name>
<dbReference type="GO" id="GO:0090385">
    <property type="term" value="P:phagosome-lysosome fusion"/>
    <property type="evidence" value="ECO:0007669"/>
    <property type="project" value="TreeGrafter"/>
</dbReference>
<keyword evidence="3" id="KW-0342">GTP-binding</keyword>
<dbReference type="PROSITE" id="PS51419">
    <property type="entry name" value="RAB"/>
    <property type="match status" value="1"/>
</dbReference>
<evidence type="ECO:0000256" key="1">
    <source>
        <dbReference type="ARBA" id="ARBA00006270"/>
    </source>
</evidence>
<dbReference type="SMART" id="SM00173">
    <property type="entry name" value="RAS"/>
    <property type="match status" value="1"/>
</dbReference>
<evidence type="ECO:0000256" key="4">
    <source>
        <dbReference type="SAM" id="MobiDB-lite"/>
    </source>
</evidence>
<protein>
    <submittedName>
        <fullName evidence="5">Uncharacterized protein</fullName>
    </submittedName>
</protein>
<dbReference type="GO" id="GO:0008333">
    <property type="term" value="P:endosome to lysosome transport"/>
    <property type="evidence" value="ECO:0007669"/>
    <property type="project" value="TreeGrafter"/>
</dbReference>
<keyword evidence="6" id="KW-1185">Reference proteome</keyword>
<dbReference type="Pfam" id="PF00071">
    <property type="entry name" value="Ras"/>
    <property type="match status" value="1"/>
</dbReference>
<dbReference type="EMBL" id="CAMPGE010021488">
    <property type="protein sequence ID" value="CAI2379632.1"/>
    <property type="molecule type" value="Genomic_DNA"/>
</dbReference>
<evidence type="ECO:0000256" key="2">
    <source>
        <dbReference type="ARBA" id="ARBA00022741"/>
    </source>
</evidence>
<feature type="compositionally biased region" description="Basic residues" evidence="4">
    <location>
        <begin position="208"/>
        <end position="218"/>
    </location>
</feature>
<dbReference type="AlphaFoldDB" id="A0AAD1XVA6"/>
<dbReference type="SMART" id="SM00174">
    <property type="entry name" value="RHO"/>
    <property type="match status" value="1"/>
</dbReference>
<sequence>MSVSSLKILIIGDSSCGKTSILNRFVLGKFEESYKATVACEFALKILKIDDISIRLNLWDIAGQDRLGGISNLFCRDASGAIVLTDIEKKETLDNAIQWKHQVDLHLESEGENNIPMVLAVNKYDLIEEEEKRGDQIKEEMTEEYLQDFAREHGFSGLFRTSAKTGKDVTATFSQLVYEILKQKAEQEEEATTRDTKIRGTSLYASSSKRHNKKSCSC</sequence>
<dbReference type="PANTHER" id="PTHR47981:SF42">
    <property type="entry name" value="RAS-RELATED PROTEIN RAB-7L1-LIKE ISOFORM X1"/>
    <property type="match status" value="1"/>
</dbReference>
<gene>
    <name evidence="5" type="ORF">ECRASSUSDP1_LOCUS21045</name>
</gene>
<evidence type="ECO:0000313" key="6">
    <source>
        <dbReference type="Proteomes" id="UP001295684"/>
    </source>
</evidence>
<dbReference type="InterPro" id="IPR005225">
    <property type="entry name" value="Small_GTP-bd"/>
</dbReference>
<dbReference type="Proteomes" id="UP001295684">
    <property type="component" value="Unassembled WGS sequence"/>
</dbReference>
<comment type="caution">
    <text evidence="5">The sequence shown here is derived from an EMBL/GenBank/DDBJ whole genome shotgun (WGS) entry which is preliminary data.</text>
</comment>
<dbReference type="GO" id="GO:0005525">
    <property type="term" value="F:GTP binding"/>
    <property type="evidence" value="ECO:0007669"/>
    <property type="project" value="UniProtKB-KW"/>
</dbReference>
<evidence type="ECO:0000313" key="5">
    <source>
        <dbReference type="EMBL" id="CAI2379632.1"/>
    </source>
</evidence>
<dbReference type="Gene3D" id="3.40.50.300">
    <property type="entry name" value="P-loop containing nucleotide triphosphate hydrolases"/>
    <property type="match status" value="1"/>
</dbReference>
<accession>A0AAD1XVA6</accession>
<dbReference type="SMART" id="SM00176">
    <property type="entry name" value="RAN"/>
    <property type="match status" value="1"/>
</dbReference>
<dbReference type="GO" id="GO:0003924">
    <property type="term" value="F:GTPase activity"/>
    <property type="evidence" value="ECO:0007669"/>
    <property type="project" value="InterPro"/>
</dbReference>
<feature type="compositionally biased region" description="Basic and acidic residues" evidence="4">
    <location>
        <begin position="187"/>
        <end position="198"/>
    </location>
</feature>
<dbReference type="PROSITE" id="PS51421">
    <property type="entry name" value="RAS"/>
    <property type="match status" value="1"/>
</dbReference>
<dbReference type="PRINTS" id="PR00449">
    <property type="entry name" value="RASTRNSFRMNG"/>
</dbReference>
<dbReference type="FunFam" id="3.40.50.300:FF:001447">
    <property type="entry name" value="Ras-related protein Rab-1B"/>
    <property type="match status" value="1"/>
</dbReference>
<dbReference type="SUPFAM" id="SSF52540">
    <property type="entry name" value="P-loop containing nucleoside triphosphate hydrolases"/>
    <property type="match status" value="1"/>
</dbReference>
<keyword evidence="2" id="KW-0547">Nucleotide-binding</keyword>
<comment type="similarity">
    <text evidence="1">Belongs to the small GTPase superfamily. Rab family.</text>
</comment>
<evidence type="ECO:0000256" key="3">
    <source>
        <dbReference type="ARBA" id="ARBA00023134"/>
    </source>
</evidence>
<feature type="region of interest" description="Disordered" evidence="4">
    <location>
        <begin position="187"/>
        <end position="218"/>
    </location>
</feature>
<reference evidence="5" key="1">
    <citation type="submission" date="2023-07" db="EMBL/GenBank/DDBJ databases">
        <authorList>
            <consortium name="AG Swart"/>
            <person name="Singh M."/>
            <person name="Singh A."/>
            <person name="Seah K."/>
            <person name="Emmerich C."/>
        </authorList>
    </citation>
    <scope>NUCLEOTIDE SEQUENCE</scope>
    <source>
        <strain evidence="5">DP1</strain>
    </source>
</reference>
<dbReference type="NCBIfam" id="TIGR00231">
    <property type="entry name" value="small_GTP"/>
    <property type="match status" value="1"/>
</dbReference>
<organism evidence="5 6">
    <name type="scientific">Euplotes crassus</name>
    <dbReference type="NCBI Taxonomy" id="5936"/>
    <lineage>
        <taxon>Eukaryota</taxon>
        <taxon>Sar</taxon>
        <taxon>Alveolata</taxon>
        <taxon>Ciliophora</taxon>
        <taxon>Intramacronucleata</taxon>
        <taxon>Spirotrichea</taxon>
        <taxon>Hypotrichia</taxon>
        <taxon>Euplotida</taxon>
        <taxon>Euplotidae</taxon>
        <taxon>Moneuplotes</taxon>
    </lineage>
</organism>